<name>A0ABV6X658_9ACTN</name>
<evidence type="ECO:0000313" key="2">
    <source>
        <dbReference type="EMBL" id="MFC1433791.1"/>
    </source>
</evidence>
<dbReference type="SUPFAM" id="SSF102588">
    <property type="entry name" value="LmbE-like"/>
    <property type="match status" value="1"/>
</dbReference>
<dbReference type="Proteomes" id="UP001592530">
    <property type="component" value="Unassembled WGS sequence"/>
</dbReference>
<sequence>MSTRAPRDPIQAAGTPESAWAGWAELAALPEFALTGLRSAVVVAAHPDDEVLGLGGAIARLADAGVRLRLVSVTDGEASHPHSDAPAASDLARIRAVETEQALAALGAADVEVVRLGLPDTGVGLHENELIERLTGLVRGFDVCAAPWSGDVHADHEAAGRAALAAGALTGVPVVQYPVWTWHWSHPGDPRVPWGRASGIPLGADHRQRKRAALDCFASQLQPLGEKPGDAAVLPPEEVAHFLRDQEVILR</sequence>
<organism evidence="2 3">
    <name type="scientific">Streptacidiphilus alkalitolerans</name>
    <dbReference type="NCBI Taxonomy" id="3342712"/>
    <lineage>
        <taxon>Bacteria</taxon>
        <taxon>Bacillati</taxon>
        <taxon>Actinomycetota</taxon>
        <taxon>Actinomycetes</taxon>
        <taxon>Kitasatosporales</taxon>
        <taxon>Streptomycetaceae</taxon>
        <taxon>Streptacidiphilus</taxon>
    </lineage>
</organism>
<gene>
    <name evidence="2" type="ORF">ACEZDB_24375</name>
</gene>
<accession>A0ABV6X658</accession>
<protein>
    <submittedName>
        <fullName evidence="2">PIG-L deacetylase family protein</fullName>
        <ecNumber evidence="2">3.5.1.-</ecNumber>
    </submittedName>
</protein>
<evidence type="ECO:0000256" key="1">
    <source>
        <dbReference type="ARBA" id="ARBA00022833"/>
    </source>
</evidence>
<dbReference type="PANTHER" id="PTHR12993:SF29">
    <property type="entry name" value="BLR3841 PROTEIN"/>
    <property type="match status" value="1"/>
</dbReference>
<keyword evidence="1" id="KW-0862">Zinc</keyword>
<dbReference type="EC" id="3.5.1.-" evidence="2"/>
<dbReference type="EMBL" id="JBHEZY010000010">
    <property type="protein sequence ID" value="MFC1433791.1"/>
    <property type="molecule type" value="Genomic_DNA"/>
</dbReference>
<dbReference type="Gene3D" id="3.40.50.10320">
    <property type="entry name" value="LmbE-like"/>
    <property type="match status" value="1"/>
</dbReference>
<dbReference type="RefSeq" id="WP_380555992.1">
    <property type="nucleotide sequence ID" value="NZ_JBHEZY010000010.1"/>
</dbReference>
<dbReference type="InterPro" id="IPR003737">
    <property type="entry name" value="GlcNAc_PI_deacetylase-related"/>
</dbReference>
<dbReference type="PANTHER" id="PTHR12993">
    <property type="entry name" value="N-ACETYLGLUCOSAMINYL-PHOSPHATIDYLINOSITOL DE-N-ACETYLASE-RELATED"/>
    <property type="match status" value="1"/>
</dbReference>
<evidence type="ECO:0000313" key="3">
    <source>
        <dbReference type="Proteomes" id="UP001592530"/>
    </source>
</evidence>
<dbReference type="GO" id="GO:0016787">
    <property type="term" value="F:hydrolase activity"/>
    <property type="evidence" value="ECO:0007669"/>
    <property type="project" value="UniProtKB-KW"/>
</dbReference>
<comment type="caution">
    <text evidence="2">The sequence shown here is derived from an EMBL/GenBank/DDBJ whole genome shotgun (WGS) entry which is preliminary data.</text>
</comment>
<reference evidence="2 3" key="1">
    <citation type="submission" date="2024-09" db="EMBL/GenBank/DDBJ databases">
        <authorList>
            <person name="Lee S.D."/>
        </authorList>
    </citation>
    <scope>NUCLEOTIDE SEQUENCE [LARGE SCALE GENOMIC DNA]</scope>
    <source>
        <strain evidence="2 3">N1-3</strain>
    </source>
</reference>
<keyword evidence="2" id="KW-0378">Hydrolase</keyword>
<proteinExistence type="predicted"/>
<dbReference type="Pfam" id="PF02585">
    <property type="entry name" value="PIG-L"/>
    <property type="match status" value="1"/>
</dbReference>
<dbReference type="InterPro" id="IPR024078">
    <property type="entry name" value="LmbE-like_dom_sf"/>
</dbReference>